<keyword evidence="3" id="KW-0256">Endoplasmic reticulum</keyword>
<gene>
    <name evidence="7" type="ORF">NE237_001024</name>
</gene>
<dbReference type="OrthoDB" id="19988at2759"/>
<evidence type="ECO:0000256" key="4">
    <source>
        <dbReference type="ARBA" id="ARBA00022927"/>
    </source>
</evidence>
<keyword evidence="8" id="KW-1185">Reference proteome</keyword>
<evidence type="ECO:0000313" key="8">
    <source>
        <dbReference type="Proteomes" id="UP001141806"/>
    </source>
</evidence>
<reference evidence="7" key="1">
    <citation type="journal article" date="2023" name="Plant J.">
        <title>The genome of the king protea, Protea cynaroides.</title>
        <authorList>
            <person name="Chang J."/>
            <person name="Duong T.A."/>
            <person name="Schoeman C."/>
            <person name="Ma X."/>
            <person name="Roodt D."/>
            <person name="Barker N."/>
            <person name="Li Z."/>
            <person name="Van de Peer Y."/>
            <person name="Mizrachi E."/>
        </authorList>
    </citation>
    <scope>NUCLEOTIDE SEQUENCE</scope>
    <source>
        <tissue evidence="7">Young leaves</tissue>
    </source>
</reference>
<feature type="domain" description="Sec39" evidence="6">
    <location>
        <begin position="591"/>
        <end position="899"/>
    </location>
</feature>
<evidence type="ECO:0000259" key="6">
    <source>
        <dbReference type="Pfam" id="PF08314"/>
    </source>
</evidence>
<protein>
    <recommendedName>
        <fullName evidence="6">Sec39 domain-containing protein</fullName>
    </recommendedName>
</protein>
<evidence type="ECO:0000256" key="3">
    <source>
        <dbReference type="ARBA" id="ARBA00022824"/>
    </source>
</evidence>
<comment type="caution">
    <text evidence="7">The sequence shown here is derived from an EMBL/GenBank/DDBJ whole genome shotgun (WGS) entry which is preliminary data.</text>
</comment>
<proteinExistence type="predicted"/>
<keyword evidence="2" id="KW-0813">Transport</keyword>
<organism evidence="7 8">
    <name type="scientific">Protea cynaroides</name>
    <dbReference type="NCBI Taxonomy" id="273540"/>
    <lineage>
        <taxon>Eukaryota</taxon>
        <taxon>Viridiplantae</taxon>
        <taxon>Streptophyta</taxon>
        <taxon>Embryophyta</taxon>
        <taxon>Tracheophyta</taxon>
        <taxon>Spermatophyta</taxon>
        <taxon>Magnoliopsida</taxon>
        <taxon>Proteales</taxon>
        <taxon>Proteaceae</taxon>
        <taxon>Protea</taxon>
    </lineage>
</organism>
<dbReference type="PANTHER" id="PTHR15922:SF2">
    <property type="entry name" value="NBAS SUBUNIT OF NRZ TETHERING COMPLEX"/>
    <property type="match status" value="1"/>
</dbReference>
<evidence type="ECO:0000256" key="2">
    <source>
        <dbReference type="ARBA" id="ARBA00022448"/>
    </source>
</evidence>
<dbReference type="GO" id="GO:0000149">
    <property type="term" value="F:SNARE binding"/>
    <property type="evidence" value="ECO:0007669"/>
    <property type="project" value="TreeGrafter"/>
</dbReference>
<evidence type="ECO:0000256" key="1">
    <source>
        <dbReference type="ARBA" id="ARBA00004240"/>
    </source>
</evidence>
<keyword evidence="4" id="KW-0653">Protein transport</keyword>
<accession>A0A9Q0KS91</accession>
<name>A0A9Q0KS91_9MAGN</name>
<dbReference type="SUPFAM" id="SSF50978">
    <property type="entry name" value="WD40 repeat-like"/>
    <property type="match status" value="1"/>
</dbReference>
<dbReference type="EMBL" id="JAMYWD010000003">
    <property type="protein sequence ID" value="KAJ4975918.1"/>
    <property type="molecule type" value="Genomic_DNA"/>
</dbReference>
<feature type="region of interest" description="Disordered" evidence="5">
    <location>
        <begin position="2109"/>
        <end position="2129"/>
    </location>
</feature>
<dbReference type="GO" id="GO:0015031">
    <property type="term" value="P:protein transport"/>
    <property type="evidence" value="ECO:0007669"/>
    <property type="project" value="UniProtKB-KW"/>
</dbReference>
<dbReference type="InterPro" id="IPR013244">
    <property type="entry name" value="Sec39_domain"/>
</dbReference>
<dbReference type="Pfam" id="PF08314">
    <property type="entry name" value="Sec39"/>
    <property type="match status" value="1"/>
</dbReference>
<dbReference type="PANTHER" id="PTHR15922">
    <property type="entry name" value="NEUROBLASTOMA-AMPLIFIED SEQUENCE"/>
    <property type="match status" value="1"/>
</dbReference>
<dbReference type="InterPro" id="IPR036322">
    <property type="entry name" value="WD40_repeat_dom_sf"/>
</dbReference>
<evidence type="ECO:0000313" key="7">
    <source>
        <dbReference type="EMBL" id="KAJ4975918.1"/>
    </source>
</evidence>
<comment type="subcellular location">
    <subcellularLocation>
        <location evidence="1">Endoplasmic reticulum</location>
    </subcellularLocation>
</comment>
<sequence length="2414" mass="272970">MEERVKEVVFETRFHVSRIFSSNYPPQQLNDGVREGFLSLLSSGGVGKLKEKWNEYKRPRKLKKFISLFISPSGQYIAVAVGNQIIVLHKDDDYKEPCGIFTNDRMSSFIYGAWSDFHDVLGVIDEEDTIYFIKPNGEDIAKITKQQLKISVQIIGLIAQNDPVAKNSCLHGFNILTSDGLLHYIEVSRQLDASVTSNPTSSNRASLKKNFFRNISCLDFHPELSLLVLVGSGDDSGFYFLSLGRITRNSDLDLVFRTPQFEGFVSVPKGYIGTLSTPKVLISPLGKYVAVLDLTGGLDVFSLDIEQCSLSVIECGQRNNSHTTSILSGKGKFYNDVVDFTWWSDNIIVLAKRSGVVTMIDVLSGIKCMENEPVFAVSVLERVQQHQGFIFLLESTSSEASHVASDSVGTTNMHDIGQTAQGQSRFNRLDIARSHWSLMSFSVKSVSEMYNILLSNHEYQAALDFANQHGLDKEKIFKLQWLSCNHGRNEINMFLSNIKDQDFVLSECVDKVGPTEDAVKDLIAYGLRITDRYRFSESENGECKQIWDCRMLRLQLLQFKDRLDTFVGINMGRFSVQEYCKFRVVPLNESAVSLAESGKIGALNLLFKRHPYSLAPFMLDILAAIPETVSVQTYRQLLPGRSPMTAAVREKDWVESEKMVNYIKKFSDNHENVIHSMTEIILMQCLGFVWPSIDELSLWYKNRAREIDRLSGQLDNCLHMVEFACQKGLPELQQFREDISYLYPLIYADGITDEVNITMSLVAWEQLSDYEKFKMMLKGVREDKVVERLRERAIPFMRHRSDAMTSANVDQVIDDQFVVGWRPADSFLVRWLIEISLENQLDICLMVIEEGCRNFEIDGFFKDGVEAIECALRCLYLCTLTDQWNTMASILSKIPQIRDTNIHAVDLEKRIKLAEGHVEAGRLLAYYQVPKPINFFLEASSDEKGVKQILRLILSKFGRRNLGRSDNDWANMWRDLQCLQEKAFPFLDLEYMLMEFCRGLLKAGKFSLARNYLKGTGAVSLATEKAENLVIQAAREYFYSASSLACTEIWRAKECLNLFPNSRTVKAEADIIDALTIKLPSLGVTLLPLQFRQIKDPMEIINMVVTGQRGAYLNGDELIEIAKLLGLTSQDEIAAVQEALAREAAVSGDLQLAFDLCLVLVQKGHGSIWDLCAAIARGPVLDNMDISSRKQLLGFALSHCDEESIGELLHAWKDLDMQNQCEMLMILTGTNPPNFSVQSSSIISLPTHSIQDIVTLRDCSELVGVTNGDQDVHFENIKHILFTVAKEVPIEKRTNWDSLLKEDGKLLSFAALQLPWLLELSRKAECGKKMIPGVKVLAGKPYMSVSTQAIVCILSWLARNDIIPSDDLIASLVKSMMEPPVTEEEDILGCSFLLNLVDALHGKEIIEEQLRTREAYHEISSIMNMGMVYSLLHNFGVECDGPVQRRELLLQKFHEKHKPLSSDPMVKIGEVHSTFWRDWKSKLEVQKGIADQCRALEQLIPGVETARFFSGDYVYIESVVLSLIDSVKMERKPVLKEVLKLADAYGLKQTDVLLRFLSSVLVSEVWTNDEIVAEISEHREKTVSCAAEVIKTIFLVVYPAIDGCNKHRIAYIYSMLSDYYLQLERSKEPLSVTPPDLSDTCNLGLTQLYSVLEQECRRVSFIKQLNFKNIAGLGGLKFECFSNEVCRNIDEFSVEALAKMVQNLVSIHTDSECLISWQDVYKHYVLSLLATLDGRTKIYSHPDDPENFQHFISELEQNYDHCRLYIVGSLSQSDGLDIMWRYYKSSLHTDGSSGNLRGDSAWLDCLILLLNFWIRITDDMQEIASRSEDQTIKLNPKKLSRCLKVFSSFVMEERVLSSQGWCTLYNYAKCDLMSSSIDQVFNFCKAMAFSGCGFGAIAEVFSEAMVLDPTSSTLDPDNEINPDCTQNVPQLYVNILNSILLDLAHESAERQNLHHLLSSLSELEGNLDNLKKVRYAVWERLGTYSGNMQLQSHVRVYALELMQSIMGRHHKGPSELLPDVQPWEGWDEFHATTASSESPNLGTNTLVALRSTQLAAAISPSIEISPDNLLTLESAVSSFLIVARFASTESHLDTLQAILGEWEELFSGARSEEDSRETDDGGNNWSDNWDEGWESFQEEPVEKEDRNERSLFVNPLHTCWMEIIEKLVVQSRFVDVIRLMDQSLSKSNGVLLKEDSAWRLIHLVAGTDCFVALKIALLLPYEAIWLECLQTVEAKLKQEGITNTRSQDHELFILILSSGLLSNIVSNSNYCTTYSYLCYFVGHFSRLCLEVDLSRVKSKVREETVTGQDDFLFLFRRILFPSFISELVKTKQPLLAGFFVTQFMHTHASLGLINIAEASLTRYLEGQVRLHESAGHILGETASYRSLVNTISRLRSKLGSLIQSALSCLSTNVK</sequence>
<dbReference type="GO" id="GO:0006890">
    <property type="term" value="P:retrograde vesicle-mediated transport, Golgi to endoplasmic reticulum"/>
    <property type="evidence" value="ECO:0007669"/>
    <property type="project" value="InterPro"/>
</dbReference>
<dbReference type="Proteomes" id="UP001141806">
    <property type="component" value="Unassembled WGS sequence"/>
</dbReference>
<dbReference type="GO" id="GO:0070939">
    <property type="term" value="C:Dsl1/NZR complex"/>
    <property type="evidence" value="ECO:0007669"/>
    <property type="project" value="TreeGrafter"/>
</dbReference>
<evidence type="ECO:0000256" key="5">
    <source>
        <dbReference type="SAM" id="MobiDB-lite"/>
    </source>
</evidence>